<organism evidence="1">
    <name type="scientific">bioreactor metagenome</name>
    <dbReference type="NCBI Taxonomy" id="1076179"/>
    <lineage>
        <taxon>unclassified sequences</taxon>
        <taxon>metagenomes</taxon>
        <taxon>ecological metagenomes</taxon>
    </lineage>
</organism>
<proteinExistence type="predicted"/>
<reference evidence="1" key="1">
    <citation type="submission" date="2019-08" db="EMBL/GenBank/DDBJ databases">
        <authorList>
            <person name="Kucharzyk K."/>
            <person name="Murdoch R.W."/>
            <person name="Higgins S."/>
            <person name="Loffler F."/>
        </authorList>
    </citation>
    <scope>NUCLEOTIDE SEQUENCE</scope>
</reference>
<dbReference type="AlphaFoldDB" id="A0A645AFL3"/>
<protein>
    <submittedName>
        <fullName evidence="1">Uncharacterized protein</fullName>
    </submittedName>
</protein>
<dbReference type="EMBL" id="VSSQ01013446">
    <property type="protein sequence ID" value="MPM51508.1"/>
    <property type="molecule type" value="Genomic_DNA"/>
</dbReference>
<gene>
    <name evidence="1" type="ORF">SDC9_98257</name>
</gene>
<comment type="caution">
    <text evidence="1">The sequence shown here is derived from an EMBL/GenBank/DDBJ whole genome shotgun (WGS) entry which is preliminary data.</text>
</comment>
<name>A0A645AFL3_9ZZZZ</name>
<accession>A0A645AFL3</accession>
<evidence type="ECO:0000313" key="1">
    <source>
        <dbReference type="EMBL" id="MPM51508.1"/>
    </source>
</evidence>
<sequence length="99" mass="11480">MCVYNIICHFSDAIHFIPEQRISKVAEEKHLNYIKSLCNFLVLISDLRPHIVQSAQGNTPMLEIDKDDCGWEGRIFFAEQLEKAHKSLPDLPCVILFFF</sequence>